<organism evidence="3">
    <name type="scientific">Ralstonia solanacearum</name>
    <name type="common">Pseudomonas solanacearum</name>
    <dbReference type="NCBI Taxonomy" id="305"/>
    <lineage>
        <taxon>Bacteria</taxon>
        <taxon>Pseudomonadati</taxon>
        <taxon>Pseudomonadota</taxon>
        <taxon>Betaproteobacteria</taxon>
        <taxon>Burkholderiales</taxon>
        <taxon>Burkholderiaceae</taxon>
        <taxon>Ralstonia</taxon>
        <taxon>Ralstonia solanacearum species complex</taxon>
    </lineage>
</organism>
<gene>
    <name evidence="2" type="ORF">RUN1985_v1_770022</name>
    <name evidence="3" type="ORF">RUN215_v1_1060021</name>
</gene>
<evidence type="ECO:0000313" key="3">
    <source>
        <dbReference type="EMBL" id="CUV56977.1"/>
    </source>
</evidence>
<sequence>MKPESKADAAQAAEPQSMSTEALLDQVIARTAPPLRAEGIAVGRLDAVAVDGTPRVAIDMWGLAGLQARSVVPVDAEHLGQVVALGFENADPRRPIILGFMIAPQPPAQPEARVDGQRLVLTAERDIELRCGEAAIVLSADGTVQIRGTYIISYATASQRILGGSVNLN</sequence>
<dbReference type="EMBL" id="LN899820">
    <property type="protein sequence ID" value="CUV56977.1"/>
    <property type="molecule type" value="Genomic_DNA"/>
</dbReference>
<dbReference type="InterPro" id="IPR045506">
    <property type="entry name" value="DUF6484"/>
</dbReference>
<dbReference type="EMBL" id="LN899824">
    <property type="protein sequence ID" value="CUV31019.1"/>
    <property type="molecule type" value="Genomic_DNA"/>
</dbReference>
<dbReference type="Pfam" id="PF20093">
    <property type="entry name" value="DUF6484"/>
    <property type="match status" value="1"/>
</dbReference>
<evidence type="ECO:0000313" key="2">
    <source>
        <dbReference type="EMBL" id="CUV31019.1"/>
    </source>
</evidence>
<dbReference type="AlphaFoldDB" id="A0A0S4WZ89"/>
<name>A0A0S4WZ89_RALSL</name>
<protein>
    <recommendedName>
        <fullName evidence="1">DUF6484 domain-containing protein</fullName>
    </recommendedName>
</protein>
<accession>A0A0S4WZ89</accession>
<proteinExistence type="predicted"/>
<reference evidence="3" key="1">
    <citation type="submission" date="2015-10" db="EMBL/GenBank/DDBJ databases">
        <authorList>
            <person name="Gilbert D.G."/>
        </authorList>
    </citation>
    <scope>NUCLEOTIDE SEQUENCE</scope>
    <source>
        <strain evidence="3">Phyl III-seqv23</strain>
    </source>
</reference>
<evidence type="ECO:0000259" key="1">
    <source>
        <dbReference type="Pfam" id="PF20093"/>
    </source>
</evidence>
<feature type="domain" description="DUF6484" evidence="1">
    <location>
        <begin position="42"/>
        <end position="101"/>
    </location>
</feature>